<dbReference type="InterPro" id="IPR003594">
    <property type="entry name" value="HATPase_dom"/>
</dbReference>
<comment type="catalytic activity">
    <reaction evidence="1">
        <text>ATP + protein L-histidine = ADP + protein N-phospho-L-histidine.</text>
        <dbReference type="EC" id="2.7.13.3"/>
    </reaction>
</comment>
<dbReference type="InterPro" id="IPR003661">
    <property type="entry name" value="HisK_dim/P_dom"/>
</dbReference>
<keyword evidence="11" id="KW-1185">Reference proteome</keyword>
<dbReference type="FunFam" id="3.30.565.10:FF:000010">
    <property type="entry name" value="Sensor histidine kinase RcsC"/>
    <property type="match status" value="1"/>
</dbReference>
<dbReference type="GO" id="GO:0000155">
    <property type="term" value="F:phosphorelay sensor kinase activity"/>
    <property type="evidence" value="ECO:0007669"/>
    <property type="project" value="InterPro"/>
</dbReference>
<dbReference type="GO" id="GO:0009927">
    <property type="term" value="F:histidine phosphotransfer kinase activity"/>
    <property type="evidence" value="ECO:0007669"/>
    <property type="project" value="TreeGrafter"/>
</dbReference>
<keyword evidence="3 6" id="KW-0597">Phosphoprotein</keyword>
<dbReference type="InterPro" id="IPR004358">
    <property type="entry name" value="Sig_transdc_His_kin-like_C"/>
</dbReference>
<dbReference type="PANTHER" id="PTHR43047">
    <property type="entry name" value="TWO-COMPONENT HISTIDINE PROTEIN KINASE"/>
    <property type="match status" value="1"/>
</dbReference>
<feature type="modified residue" description="4-aspartylphosphate" evidence="6">
    <location>
        <position position="648"/>
    </location>
</feature>
<comment type="caution">
    <text evidence="10">The sequence shown here is derived from an EMBL/GenBank/DDBJ whole genome shotgun (WGS) entry which is preliminary data.</text>
</comment>
<dbReference type="CDD" id="cd00082">
    <property type="entry name" value="HisKA"/>
    <property type="match status" value="1"/>
</dbReference>
<keyword evidence="5" id="KW-0418">Kinase</keyword>
<dbReference type="SMART" id="SM00388">
    <property type="entry name" value="HisKA"/>
    <property type="match status" value="1"/>
</dbReference>
<dbReference type="PROSITE" id="PS50110">
    <property type="entry name" value="RESPONSE_REGULATORY"/>
    <property type="match status" value="1"/>
</dbReference>
<accession>A0A4Q1DCH6</accession>
<dbReference type="SUPFAM" id="SSF55874">
    <property type="entry name" value="ATPase domain of HSP90 chaperone/DNA topoisomerase II/histidine kinase"/>
    <property type="match status" value="1"/>
</dbReference>
<dbReference type="Pfam" id="PF00072">
    <property type="entry name" value="Response_reg"/>
    <property type="match status" value="1"/>
</dbReference>
<dbReference type="Gene3D" id="3.40.50.2300">
    <property type="match status" value="1"/>
</dbReference>
<evidence type="ECO:0000256" key="5">
    <source>
        <dbReference type="ARBA" id="ARBA00022777"/>
    </source>
</evidence>
<organism evidence="10 11">
    <name type="scientific">Filimonas effusa</name>
    <dbReference type="NCBI Taxonomy" id="2508721"/>
    <lineage>
        <taxon>Bacteria</taxon>
        <taxon>Pseudomonadati</taxon>
        <taxon>Bacteroidota</taxon>
        <taxon>Chitinophagia</taxon>
        <taxon>Chitinophagales</taxon>
        <taxon>Chitinophagaceae</taxon>
        <taxon>Filimonas</taxon>
    </lineage>
</organism>
<dbReference type="PROSITE" id="PS50109">
    <property type="entry name" value="HIS_KIN"/>
    <property type="match status" value="1"/>
</dbReference>
<protein>
    <recommendedName>
        <fullName evidence="2">histidine kinase</fullName>
        <ecNumber evidence="2">2.7.13.3</ecNumber>
    </recommendedName>
</protein>
<dbReference type="SMART" id="SM00387">
    <property type="entry name" value="HATPase_c"/>
    <property type="match status" value="1"/>
</dbReference>
<proteinExistence type="predicted"/>
<dbReference type="CDD" id="cd17546">
    <property type="entry name" value="REC_hyHK_CKI1_RcsC-like"/>
    <property type="match status" value="1"/>
</dbReference>
<dbReference type="InterPro" id="IPR005467">
    <property type="entry name" value="His_kinase_dom"/>
</dbReference>
<dbReference type="OrthoDB" id="9811889at2"/>
<dbReference type="Pfam" id="PF00512">
    <property type="entry name" value="HisKA"/>
    <property type="match status" value="1"/>
</dbReference>
<sequence>MNQNPRSGQRHRLLLSFVVFVALLAVVAFVSRQLINRKGKFLLSVIESNSAAAEQSGEVLLLLHQAEQAFQSAVLSHQPKQLTDYKVSLETAFLKIDSIRRRDADTSFILDKQERTGMRELYRQKLLLSNEIFALKKSFDSVLTVATILTGGATQAGLIDSVAKVSRQRTAAELQKEDTVHIAETVVTEKKGFFKKLKAAFSSGQDTLRSGGGAIINKQTEKNYRDSINRTVLLAADASFQQLLKTLSIRQRMLLNSQGNLFAANREIMGHLKQLVTRLQSYENSLSGNIRKIALNEYRSTRVLLNNMAAISLLLVFLFAMLLVFYIRKIKAADRQLQHEYELATTLAQQKTDLLATMSHEIRNPLNSIIGFLQELKKSGLSPQQSEMLSSVQLSSDMLLGTVTNALDMSKLESGKFQLQTEQFNAYNTIRQTAESMRITAHQKKLLLNYHFTGDKELNITGDGFRLKQILINLLSNAIKYTNEGSITIKAGTRQQHDKVFLEISIIDTGVGIAKAQQALLFTKYYQASSSKGTTGTGLGLYICYNLIQAQQGTIKVESEPGQGTHISFAIPYTPVAKPTSPKQNIQLHVDISVFSGKRILVADDNELNLRLLRVMMQHWEVTLLLVKNGREAMQLLEKERVDLVLTDMDMAEMNGSELLAAIRTSAYAALPVVLSTAYHYTAAEEAELYGAGFTGIIIKPYNESLLAQKLFAALQMTERPKGIKTSGE</sequence>
<dbReference type="SUPFAM" id="SSF52172">
    <property type="entry name" value="CheY-like"/>
    <property type="match status" value="1"/>
</dbReference>
<evidence type="ECO:0000259" key="8">
    <source>
        <dbReference type="PROSITE" id="PS50109"/>
    </source>
</evidence>
<dbReference type="InterPro" id="IPR036097">
    <property type="entry name" value="HisK_dim/P_sf"/>
</dbReference>
<evidence type="ECO:0000256" key="1">
    <source>
        <dbReference type="ARBA" id="ARBA00000085"/>
    </source>
</evidence>
<name>A0A4Q1DCH6_9BACT</name>
<gene>
    <name evidence="10" type="ORF">ESB13_10415</name>
</gene>
<keyword evidence="4" id="KW-0808">Transferase</keyword>
<keyword evidence="7" id="KW-0812">Transmembrane</keyword>
<evidence type="ECO:0000256" key="6">
    <source>
        <dbReference type="PROSITE-ProRule" id="PRU00169"/>
    </source>
</evidence>
<feature type="domain" description="Histidine kinase" evidence="8">
    <location>
        <begin position="357"/>
        <end position="575"/>
    </location>
</feature>
<feature type="domain" description="Response regulatory" evidence="9">
    <location>
        <begin position="599"/>
        <end position="715"/>
    </location>
</feature>
<dbReference type="SUPFAM" id="SSF47384">
    <property type="entry name" value="Homodimeric domain of signal transducing histidine kinase"/>
    <property type="match status" value="1"/>
</dbReference>
<dbReference type="EMBL" id="SDHZ01000001">
    <property type="protein sequence ID" value="RXK87167.1"/>
    <property type="molecule type" value="Genomic_DNA"/>
</dbReference>
<dbReference type="PANTHER" id="PTHR43047:SF62">
    <property type="entry name" value="SENSOR HISTIDINE KINASE DPIB"/>
    <property type="match status" value="1"/>
</dbReference>
<evidence type="ECO:0000259" key="9">
    <source>
        <dbReference type="PROSITE" id="PS50110"/>
    </source>
</evidence>
<dbReference type="AlphaFoldDB" id="A0A4Q1DCH6"/>
<dbReference type="InterPro" id="IPR001789">
    <property type="entry name" value="Sig_transdc_resp-reg_receiver"/>
</dbReference>
<reference evidence="10 11" key="1">
    <citation type="submission" date="2019-01" db="EMBL/GenBank/DDBJ databases">
        <title>Filimonas sp. strain TTM-71.</title>
        <authorList>
            <person name="Chen W.-M."/>
        </authorList>
    </citation>
    <scope>NUCLEOTIDE SEQUENCE [LARGE SCALE GENOMIC DNA]</scope>
    <source>
        <strain evidence="10 11">TTM-71</strain>
    </source>
</reference>
<feature type="transmembrane region" description="Helical" evidence="7">
    <location>
        <begin position="308"/>
        <end position="327"/>
    </location>
</feature>
<evidence type="ECO:0000256" key="3">
    <source>
        <dbReference type="ARBA" id="ARBA00022553"/>
    </source>
</evidence>
<keyword evidence="7" id="KW-0472">Membrane</keyword>
<dbReference type="Gene3D" id="1.10.287.130">
    <property type="match status" value="1"/>
</dbReference>
<dbReference type="InterPro" id="IPR036890">
    <property type="entry name" value="HATPase_C_sf"/>
</dbReference>
<dbReference type="PRINTS" id="PR00344">
    <property type="entry name" value="BCTRLSENSOR"/>
</dbReference>
<keyword evidence="7" id="KW-1133">Transmembrane helix</keyword>
<evidence type="ECO:0000256" key="7">
    <source>
        <dbReference type="SAM" id="Phobius"/>
    </source>
</evidence>
<dbReference type="SMART" id="SM00448">
    <property type="entry name" value="REC"/>
    <property type="match status" value="1"/>
</dbReference>
<evidence type="ECO:0000313" key="10">
    <source>
        <dbReference type="EMBL" id="RXK87167.1"/>
    </source>
</evidence>
<evidence type="ECO:0000256" key="4">
    <source>
        <dbReference type="ARBA" id="ARBA00022679"/>
    </source>
</evidence>
<dbReference type="EC" id="2.7.13.3" evidence="2"/>
<dbReference type="Gene3D" id="3.30.565.10">
    <property type="entry name" value="Histidine kinase-like ATPase, C-terminal domain"/>
    <property type="match status" value="1"/>
</dbReference>
<dbReference type="CDD" id="cd16922">
    <property type="entry name" value="HATPase_EvgS-ArcB-TorS-like"/>
    <property type="match status" value="1"/>
</dbReference>
<dbReference type="Proteomes" id="UP000290545">
    <property type="component" value="Unassembled WGS sequence"/>
</dbReference>
<dbReference type="InterPro" id="IPR011006">
    <property type="entry name" value="CheY-like_superfamily"/>
</dbReference>
<evidence type="ECO:0000313" key="11">
    <source>
        <dbReference type="Proteomes" id="UP000290545"/>
    </source>
</evidence>
<dbReference type="Pfam" id="PF02518">
    <property type="entry name" value="HATPase_c"/>
    <property type="match status" value="1"/>
</dbReference>
<dbReference type="RefSeq" id="WP_129002917.1">
    <property type="nucleotide sequence ID" value="NZ_SDHZ01000001.1"/>
</dbReference>
<evidence type="ECO:0000256" key="2">
    <source>
        <dbReference type="ARBA" id="ARBA00012438"/>
    </source>
</evidence>
<dbReference type="GO" id="GO:0005886">
    <property type="term" value="C:plasma membrane"/>
    <property type="evidence" value="ECO:0007669"/>
    <property type="project" value="TreeGrafter"/>
</dbReference>